<feature type="transmembrane region" description="Helical" evidence="1">
    <location>
        <begin position="81"/>
        <end position="100"/>
    </location>
</feature>
<feature type="chain" id="PRO_5038465085" evidence="2">
    <location>
        <begin position="23"/>
        <end position="179"/>
    </location>
</feature>
<gene>
    <name evidence="3" type="ORF">SAMN04488565_1857</name>
</gene>
<evidence type="ECO:0000256" key="2">
    <source>
        <dbReference type="SAM" id="SignalP"/>
    </source>
</evidence>
<keyword evidence="1" id="KW-0812">Transmembrane</keyword>
<feature type="transmembrane region" description="Helical" evidence="1">
    <location>
        <begin position="34"/>
        <end position="51"/>
    </location>
</feature>
<dbReference type="eggNOG" id="ENOG502ZIVK">
    <property type="taxonomic scope" value="Bacteria"/>
</dbReference>
<keyword evidence="1" id="KW-0472">Membrane</keyword>
<dbReference type="Proteomes" id="UP000182690">
    <property type="component" value="Unassembled WGS sequence"/>
</dbReference>
<sequence>MIRALWPALASLGAGLVLFATAAGASPAIAVPVGLAGAAELVWALAVLRAGRLVAPRAAIAGGAIGIAGSGFLLLTGPLALIPFLALFVFHWSIAIAAVLEVRRLRAASAVANGDAPSETGIAVAGVSAIAPVRRRRAGAFTIALVVEAMLVAAIATPALAASEAGEFAVPHGTLHSGH</sequence>
<proteinExistence type="predicted"/>
<feature type="transmembrane region" description="Helical" evidence="1">
    <location>
        <begin position="138"/>
        <end position="161"/>
    </location>
</feature>
<evidence type="ECO:0000313" key="3">
    <source>
        <dbReference type="EMBL" id="SDQ28080.1"/>
    </source>
</evidence>
<keyword evidence="1" id="KW-1133">Transmembrane helix</keyword>
<dbReference type="EMBL" id="FNKB01000001">
    <property type="protein sequence ID" value="SDQ28080.1"/>
    <property type="molecule type" value="Genomic_DNA"/>
</dbReference>
<evidence type="ECO:0000313" key="4">
    <source>
        <dbReference type="Proteomes" id="UP000182690"/>
    </source>
</evidence>
<accession>A0A1H0ZKU8</accession>
<feature type="signal peptide" evidence="2">
    <location>
        <begin position="1"/>
        <end position="22"/>
    </location>
</feature>
<dbReference type="STRING" id="1079994.SAMN04488565_1857"/>
<feature type="transmembrane region" description="Helical" evidence="1">
    <location>
        <begin position="58"/>
        <end position="75"/>
    </location>
</feature>
<name>A0A1H0ZKU8_9MICO</name>
<keyword evidence="2" id="KW-0732">Signal</keyword>
<dbReference type="AlphaFoldDB" id="A0A1H0ZKU8"/>
<evidence type="ECO:0000256" key="1">
    <source>
        <dbReference type="SAM" id="Phobius"/>
    </source>
</evidence>
<reference evidence="3 4" key="1">
    <citation type="submission" date="2016-10" db="EMBL/GenBank/DDBJ databases">
        <authorList>
            <person name="de Groot N.N."/>
        </authorList>
    </citation>
    <scope>NUCLEOTIDE SEQUENCE [LARGE SCALE GENOMIC DNA]</scope>
    <source>
        <strain evidence="3 4">DSM 22788</strain>
    </source>
</reference>
<organism evidence="3 4">
    <name type="scientific">Leucobacter chromiiresistens</name>
    <dbReference type="NCBI Taxonomy" id="1079994"/>
    <lineage>
        <taxon>Bacteria</taxon>
        <taxon>Bacillati</taxon>
        <taxon>Actinomycetota</taxon>
        <taxon>Actinomycetes</taxon>
        <taxon>Micrococcales</taxon>
        <taxon>Microbacteriaceae</taxon>
        <taxon>Leucobacter</taxon>
    </lineage>
</organism>
<protein>
    <submittedName>
        <fullName evidence="3">Uncharacterized protein</fullName>
    </submittedName>
</protein>